<dbReference type="EC" id="6.1.1.7" evidence="14"/>
<dbReference type="Gene3D" id="3.30.54.20">
    <property type="match status" value="1"/>
</dbReference>
<dbReference type="Pfam" id="PF07973">
    <property type="entry name" value="tRNA_SAD"/>
    <property type="match status" value="1"/>
</dbReference>
<feature type="binding site" evidence="14">
    <location>
        <position position="539"/>
    </location>
    <ligand>
        <name>Zn(2+)</name>
        <dbReference type="ChEBI" id="CHEBI:29105"/>
    </ligand>
</feature>
<dbReference type="SMART" id="SM00863">
    <property type="entry name" value="tRNA_SAD"/>
    <property type="match status" value="1"/>
</dbReference>
<dbReference type="GO" id="GO:0002161">
    <property type="term" value="F:aminoacyl-tRNA deacylase activity"/>
    <property type="evidence" value="ECO:0007669"/>
    <property type="project" value="TreeGrafter"/>
</dbReference>
<evidence type="ECO:0000313" key="16">
    <source>
        <dbReference type="EMBL" id="KOR75555.1"/>
    </source>
</evidence>
<feature type="binding site" evidence="14">
    <location>
        <position position="543"/>
    </location>
    <ligand>
        <name>Zn(2+)</name>
        <dbReference type="ChEBI" id="CHEBI:29105"/>
    </ligand>
</feature>
<dbReference type="InterPro" id="IPR018165">
    <property type="entry name" value="Ala-tRNA-synth_IIc_core"/>
</dbReference>
<dbReference type="GO" id="GO:0008270">
    <property type="term" value="F:zinc ion binding"/>
    <property type="evidence" value="ECO:0007669"/>
    <property type="project" value="UniProtKB-UniRule"/>
</dbReference>
<comment type="function">
    <text evidence="12 14">Catalyzes the attachment of alanine to tRNA(Ala) in a two-step reaction: alanine is first activated by ATP to form Ala-AMP and then transferred to the acceptor end of tRNA(Ala). Also edits incorrectly charged Ser-tRNA(Ala) and Gly-tRNA(Ala) via its editing domain.</text>
</comment>
<evidence type="ECO:0000256" key="9">
    <source>
        <dbReference type="ARBA" id="ARBA00022884"/>
    </source>
</evidence>
<dbReference type="FunFam" id="3.30.930.10:FF:000046">
    <property type="entry name" value="Alanine--tRNA ligase"/>
    <property type="match status" value="1"/>
</dbReference>
<dbReference type="InterPro" id="IPR023033">
    <property type="entry name" value="Ala_tRNA_ligase_euk/bac"/>
</dbReference>
<dbReference type="PANTHER" id="PTHR11777:SF9">
    <property type="entry name" value="ALANINE--TRNA LIGASE, CYTOPLASMIC"/>
    <property type="match status" value="1"/>
</dbReference>
<dbReference type="CDD" id="cd00673">
    <property type="entry name" value="AlaRS_core"/>
    <property type="match status" value="1"/>
</dbReference>
<dbReference type="RefSeq" id="WP_053521386.1">
    <property type="nucleotide sequence ID" value="NZ_LHCF01000004.1"/>
</dbReference>
<dbReference type="GO" id="GO:0004813">
    <property type="term" value="F:alanine-tRNA ligase activity"/>
    <property type="evidence" value="ECO:0007669"/>
    <property type="project" value="UniProtKB-UniRule"/>
</dbReference>
<keyword evidence="3 14" id="KW-0820">tRNA-binding</keyword>
<feature type="binding site" evidence="14">
    <location>
        <position position="641"/>
    </location>
    <ligand>
        <name>Zn(2+)</name>
        <dbReference type="ChEBI" id="CHEBI:29105"/>
    </ligand>
</feature>
<dbReference type="GO" id="GO:0000049">
    <property type="term" value="F:tRNA binding"/>
    <property type="evidence" value="ECO:0007669"/>
    <property type="project" value="UniProtKB-KW"/>
</dbReference>
<evidence type="ECO:0000313" key="17">
    <source>
        <dbReference type="Proteomes" id="UP000037386"/>
    </source>
</evidence>
<feature type="binding site" evidence="14">
    <location>
        <position position="645"/>
    </location>
    <ligand>
        <name>Zn(2+)</name>
        <dbReference type="ChEBI" id="CHEBI:29105"/>
    </ligand>
</feature>
<dbReference type="Gene3D" id="2.40.30.130">
    <property type="match status" value="1"/>
</dbReference>
<evidence type="ECO:0000256" key="5">
    <source>
        <dbReference type="ARBA" id="ARBA00022723"/>
    </source>
</evidence>
<dbReference type="AlphaFoldDB" id="A0A0M1N0J2"/>
<dbReference type="Gene3D" id="3.30.980.10">
    <property type="entry name" value="Threonyl-trna Synthetase, Chain A, domain 2"/>
    <property type="match status" value="1"/>
</dbReference>
<evidence type="ECO:0000256" key="4">
    <source>
        <dbReference type="ARBA" id="ARBA00022598"/>
    </source>
</evidence>
<dbReference type="InterPro" id="IPR012947">
    <property type="entry name" value="tRNA_SAD"/>
</dbReference>
<dbReference type="FunFam" id="3.30.980.10:FF:000004">
    <property type="entry name" value="Alanine--tRNA ligase, cytoplasmic"/>
    <property type="match status" value="1"/>
</dbReference>
<dbReference type="STRING" id="479893.CPX_001430"/>
<keyword evidence="10 14" id="KW-0648">Protein biosynthesis</keyword>
<dbReference type="Pfam" id="PF01411">
    <property type="entry name" value="tRNA-synt_2c"/>
    <property type="match status" value="1"/>
</dbReference>
<dbReference type="EMBL" id="LHCF01000004">
    <property type="protein sequence ID" value="KOR75555.1"/>
    <property type="molecule type" value="Genomic_DNA"/>
</dbReference>
<dbReference type="PROSITE" id="PS50860">
    <property type="entry name" value="AA_TRNA_LIGASE_II_ALA"/>
    <property type="match status" value="1"/>
</dbReference>
<dbReference type="GO" id="GO:0006419">
    <property type="term" value="P:alanyl-tRNA aminoacylation"/>
    <property type="evidence" value="ECO:0007669"/>
    <property type="project" value="UniProtKB-UniRule"/>
</dbReference>
<dbReference type="PRINTS" id="PR00980">
    <property type="entry name" value="TRNASYNTHALA"/>
</dbReference>
<keyword evidence="6 14" id="KW-0547">Nucleotide-binding</keyword>
<dbReference type="SUPFAM" id="SSF55681">
    <property type="entry name" value="Class II aaRS and biotin synthetases"/>
    <property type="match status" value="1"/>
</dbReference>
<evidence type="ECO:0000256" key="2">
    <source>
        <dbReference type="ARBA" id="ARBA00022490"/>
    </source>
</evidence>
<keyword evidence="2 14" id="KW-0963">Cytoplasm</keyword>
<dbReference type="GO" id="GO:0005829">
    <property type="term" value="C:cytosol"/>
    <property type="evidence" value="ECO:0007669"/>
    <property type="project" value="TreeGrafter"/>
</dbReference>
<dbReference type="Gene3D" id="3.10.310.40">
    <property type="match status" value="1"/>
</dbReference>
<comment type="subcellular location">
    <subcellularLocation>
        <location evidence="14">Cytoplasm</location>
    </subcellularLocation>
</comment>
<dbReference type="HAMAP" id="MF_00036_B">
    <property type="entry name" value="Ala_tRNA_synth_B"/>
    <property type="match status" value="1"/>
</dbReference>
<dbReference type="InterPro" id="IPR009000">
    <property type="entry name" value="Transl_B-barrel_sf"/>
</dbReference>
<evidence type="ECO:0000256" key="3">
    <source>
        <dbReference type="ARBA" id="ARBA00022555"/>
    </source>
</evidence>
<keyword evidence="7 14" id="KW-0862">Zinc</keyword>
<dbReference type="SUPFAM" id="SSF50447">
    <property type="entry name" value="Translation proteins"/>
    <property type="match status" value="1"/>
</dbReference>
<dbReference type="GO" id="GO:0005524">
    <property type="term" value="F:ATP binding"/>
    <property type="evidence" value="ECO:0007669"/>
    <property type="project" value="UniProtKB-UniRule"/>
</dbReference>
<evidence type="ECO:0000256" key="10">
    <source>
        <dbReference type="ARBA" id="ARBA00022917"/>
    </source>
</evidence>
<comment type="catalytic activity">
    <reaction evidence="13 14">
        <text>tRNA(Ala) + L-alanine + ATP = L-alanyl-tRNA(Ala) + AMP + diphosphate</text>
        <dbReference type="Rhea" id="RHEA:12540"/>
        <dbReference type="Rhea" id="RHEA-COMP:9657"/>
        <dbReference type="Rhea" id="RHEA-COMP:9923"/>
        <dbReference type="ChEBI" id="CHEBI:30616"/>
        <dbReference type="ChEBI" id="CHEBI:33019"/>
        <dbReference type="ChEBI" id="CHEBI:57972"/>
        <dbReference type="ChEBI" id="CHEBI:78442"/>
        <dbReference type="ChEBI" id="CHEBI:78497"/>
        <dbReference type="ChEBI" id="CHEBI:456215"/>
        <dbReference type="EC" id="6.1.1.7"/>
    </reaction>
</comment>
<evidence type="ECO:0000256" key="12">
    <source>
        <dbReference type="ARBA" id="ARBA00024779"/>
    </source>
</evidence>
<evidence type="ECO:0000256" key="8">
    <source>
        <dbReference type="ARBA" id="ARBA00022840"/>
    </source>
</evidence>
<dbReference type="SUPFAM" id="SSF101353">
    <property type="entry name" value="Putative anticodon-binding domain of alanyl-tRNA synthetase (AlaRS)"/>
    <property type="match status" value="1"/>
</dbReference>
<protein>
    <recommendedName>
        <fullName evidence="14">Alanine--tRNA ligase</fullName>
        <ecNumber evidence="14">6.1.1.7</ecNumber>
    </recommendedName>
    <alternativeName>
        <fullName evidence="14">Alanyl-tRNA synthetase</fullName>
        <shortName evidence="14">AlaRS</shortName>
    </alternativeName>
</protein>
<dbReference type="NCBIfam" id="TIGR00344">
    <property type="entry name" value="alaS"/>
    <property type="match status" value="1"/>
</dbReference>
<reference evidence="17" key="1">
    <citation type="submission" date="2015-05" db="EMBL/GenBank/DDBJ databases">
        <title>Draft genome sequence of 'Candidatus Phytoplasma Pruni' strain CX, a plant pathogenic bacterium.</title>
        <authorList>
            <person name="Lee I.-M."/>
            <person name="Bottner-Parker K.D."/>
            <person name="Shao J."/>
            <person name="Gundersen-Rindal D.E."/>
            <person name="Zhao Y."/>
            <person name="Davis R.E."/>
        </authorList>
    </citation>
    <scope>NUCLEOTIDE SEQUENCE [LARGE SCALE GENOMIC DNA]</scope>
    <source>
        <strain evidence="17">CX</strain>
    </source>
</reference>
<dbReference type="PATRIC" id="fig|479893.3.peg.214"/>
<keyword evidence="5 14" id="KW-0479">Metal-binding</keyword>
<dbReference type="InterPro" id="IPR050058">
    <property type="entry name" value="Ala-tRNA_ligase"/>
</dbReference>
<feature type="domain" description="Alanyl-transfer RNA synthetases family profile" evidence="15">
    <location>
        <begin position="4"/>
        <end position="684"/>
    </location>
</feature>
<evidence type="ECO:0000256" key="6">
    <source>
        <dbReference type="ARBA" id="ARBA00022741"/>
    </source>
</evidence>
<evidence type="ECO:0000256" key="11">
    <source>
        <dbReference type="ARBA" id="ARBA00023146"/>
    </source>
</evidence>
<gene>
    <name evidence="14 16" type="primary">alaS</name>
    <name evidence="16" type="ORF">CPX_001430</name>
</gene>
<keyword evidence="8 14" id="KW-0067">ATP-binding</keyword>
<comment type="domain">
    <text evidence="14">Consists of three domains; the N-terminal catalytic domain, the editing domain and the C-terminal C-Ala domain. The editing domain removes incorrectly charged amino acids, while the C-Ala domain, along with tRNA(Ala), serves as a bridge to cooperatively bring together the editing and aminoacylation centers thus stimulating deacylation of misacylated tRNAs.</text>
</comment>
<evidence type="ECO:0000256" key="13">
    <source>
        <dbReference type="ARBA" id="ARBA00048300"/>
    </source>
</evidence>
<evidence type="ECO:0000256" key="7">
    <source>
        <dbReference type="ARBA" id="ARBA00022833"/>
    </source>
</evidence>
<evidence type="ECO:0000256" key="14">
    <source>
        <dbReference type="HAMAP-Rule" id="MF_00036"/>
    </source>
</evidence>
<proteinExistence type="inferred from homology"/>
<dbReference type="InterPro" id="IPR018162">
    <property type="entry name" value="Ala-tRNA-ligase_IIc_anticod-bd"/>
</dbReference>
<organism evidence="16 17">
    <name type="scientific">Candidatus Phytoplasma pruni</name>
    <dbReference type="NCBI Taxonomy" id="479893"/>
    <lineage>
        <taxon>Bacteria</taxon>
        <taxon>Bacillati</taxon>
        <taxon>Mycoplasmatota</taxon>
        <taxon>Mollicutes</taxon>
        <taxon>Acholeplasmatales</taxon>
        <taxon>Acholeplasmataceae</taxon>
        <taxon>Candidatus Phytoplasma</taxon>
        <taxon>16SrIII (X-disease group)</taxon>
    </lineage>
</organism>
<dbReference type="SUPFAM" id="SSF55186">
    <property type="entry name" value="ThrRS/AlaRS common domain"/>
    <property type="match status" value="1"/>
</dbReference>
<keyword evidence="11 14" id="KW-0030">Aminoacyl-tRNA synthetase</keyword>
<dbReference type="OrthoDB" id="9803884at2"/>
<keyword evidence="9 14" id="KW-0694">RNA-binding</keyword>
<dbReference type="InterPro" id="IPR018163">
    <property type="entry name" value="Thr/Ala-tRNA-synth_IIc_edit"/>
</dbReference>
<name>A0A0M1N0J2_9MOLU</name>
<dbReference type="InterPro" id="IPR045864">
    <property type="entry name" value="aa-tRNA-synth_II/BPL/LPL"/>
</dbReference>
<dbReference type="Proteomes" id="UP000037386">
    <property type="component" value="Unassembled WGS sequence"/>
</dbReference>
<comment type="cofactor">
    <cofactor evidence="14">
        <name>Zn(2+)</name>
        <dbReference type="ChEBI" id="CHEBI:29105"/>
    </cofactor>
    <text evidence="14">Binds 1 zinc ion per subunit.</text>
</comment>
<dbReference type="InterPro" id="IPR002318">
    <property type="entry name" value="Ala-tRNA-lgiase_IIc"/>
</dbReference>
<dbReference type="InterPro" id="IPR018164">
    <property type="entry name" value="Ala-tRNA-synth_IIc_N"/>
</dbReference>
<sequence length="865" mass="100678">MKKMTSSEIRKMWLNFFVEKGHYQEKSASLVPQSDPTLLWVNAGVTPLKKYFDGSEKVRFQNIVNVQKCLRNNDIENIGKTSRHNTFFEMLGNFSIGGYFKEEAIDLAYELLLFERFFALPKEKLYITYFHQDLDTYHFWLKKGIDENHLIPLKTNYWEIGEGPCGPCTEIFFDRGSEYDSRGPELIENDIENDRFIEIWNIVFSQYNSVPEAKRENYKELPQKNIDTGAGLERLACIFQDKKTNFETDLFYPIIVKMEEISGFKYQEDETFRIISDHVKTLVFGLGDDVVLANYGRGYVLKRLLRRAFQKGKKIGLNQPFLYRLVPTVADMMQEFYPELKDKETVIAQMIQKEEEKFLHTLKVGEVKILELTEDNKISDENFFKLYDTYGLPKEVVLEFSEQRNIEVDSDQFDIFLQKQKKLSQKNQNKDFKNRMKEQNTDHLNFTAPSEFVGYEVLEAKTKVLKVFKEGIVLEKTPFYPRMGGQSCDEGTINNVPVTKVTKLPNGQIIHQIANVFHEGQEVVAIVDPENRRKNSLNHTATHLLNDSLRKVFGKHIKQQGSSLNDKVLRYDFNHYNLLSFDDLMQLENQVNDWISQKYPVITEAMSFVEAQKKDAKFLVDKDYSDTVRVVKIHDFSLQLCGGTHAKNTMELKRFAILSYSSIGSGIYRIEATSEDNVRNAIEQKISPFVKEEQQILHKIEQDQKVVNAKIIPKIMINYNSYEDIQNYKSYVQALKQQQIAIQKEMVKKQTELILQKADQFIPDKIEKQMLIMIHDETNIEPNILKTLLEHLFDKLQNDFLILCQKQNNGFVLLVKSKTVHAGQFLKNINKIINGKGGGNKTFARSFSSDIMKINELEKGWKTCL</sequence>
<evidence type="ECO:0000259" key="15">
    <source>
        <dbReference type="PROSITE" id="PS50860"/>
    </source>
</evidence>
<evidence type="ECO:0000256" key="1">
    <source>
        <dbReference type="ARBA" id="ARBA00008226"/>
    </source>
</evidence>
<dbReference type="Gene3D" id="3.30.930.10">
    <property type="entry name" value="Bira Bifunctional Protein, Domain 2"/>
    <property type="match status" value="1"/>
</dbReference>
<comment type="caution">
    <text evidence="16">The sequence shown here is derived from an EMBL/GenBank/DDBJ whole genome shotgun (WGS) entry which is preliminary data.</text>
</comment>
<keyword evidence="4 14" id="KW-0436">Ligase</keyword>
<accession>A0A0M1N0J2</accession>
<comment type="similarity">
    <text evidence="1 14">Belongs to the class-II aminoacyl-tRNA synthetase family.</text>
</comment>
<dbReference type="PANTHER" id="PTHR11777">
    <property type="entry name" value="ALANYL-TRNA SYNTHETASE"/>
    <property type="match status" value="1"/>
</dbReference>